<dbReference type="Proteomes" id="UP000789524">
    <property type="component" value="Unassembled WGS sequence"/>
</dbReference>
<keyword evidence="3" id="KW-1185">Reference proteome</keyword>
<sequence length="109" mass="12384">MGEGEGGVRRREEGGDIETSSDNERSSQLSCIDQVIRKTYCVKSASSMSIMYLMKHKSNIAKQLWAACRVSRRLVPCPRRVRAAHVPHSNWPRNRRFDANVSSYSLTID</sequence>
<gene>
    <name evidence="2" type="ORF">DCHRY22_LOCUS8607</name>
</gene>
<organism evidence="2 3">
    <name type="scientific">Danaus chrysippus</name>
    <name type="common">African queen</name>
    <dbReference type="NCBI Taxonomy" id="151541"/>
    <lineage>
        <taxon>Eukaryota</taxon>
        <taxon>Metazoa</taxon>
        <taxon>Ecdysozoa</taxon>
        <taxon>Arthropoda</taxon>
        <taxon>Hexapoda</taxon>
        <taxon>Insecta</taxon>
        <taxon>Pterygota</taxon>
        <taxon>Neoptera</taxon>
        <taxon>Endopterygota</taxon>
        <taxon>Lepidoptera</taxon>
        <taxon>Glossata</taxon>
        <taxon>Ditrysia</taxon>
        <taxon>Papilionoidea</taxon>
        <taxon>Nymphalidae</taxon>
        <taxon>Danainae</taxon>
        <taxon>Danaini</taxon>
        <taxon>Danaina</taxon>
        <taxon>Danaus</taxon>
        <taxon>Anosia</taxon>
    </lineage>
</organism>
<evidence type="ECO:0000256" key="1">
    <source>
        <dbReference type="SAM" id="MobiDB-lite"/>
    </source>
</evidence>
<evidence type="ECO:0000313" key="2">
    <source>
        <dbReference type="EMBL" id="CAG9568773.1"/>
    </source>
</evidence>
<name>A0A8J2QV13_9NEOP</name>
<dbReference type="AlphaFoldDB" id="A0A8J2QV13"/>
<feature type="compositionally biased region" description="Basic and acidic residues" evidence="1">
    <location>
        <begin position="1"/>
        <end position="14"/>
    </location>
</feature>
<evidence type="ECO:0000313" key="3">
    <source>
        <dbReference type="Proteomes" id="UP000789524"/>
    </source>
</evidence>
<proteinExistence type="predicted"/>
<accession>A0A8J2QV13</accession>
<dbReference type="EMBL" id="CAKASE010000061">
    <property type="protein sequence ID" value="CAG9568773.1"/>
    <property type="molecule type" value="Genomic_DNA"/>
</dbReference>
<comment type="caution">
    <text evidence="2">The sequence shown here is derived from an EMBL/GenBank/DDBJ whole genome shotgun (WGS) entry which is preliminary data.</text>
</comment>
<feature type="region of interest" description="Disordered" evidence="1">
    <location>
        <begin position="1"/>
        <end position="29"/>
    </location>
</feature>
<reference evidence="2" key="1">
    <citation type="submission" date="2021-09" db="EMBL/GenBank/DDBJ databases">
        <authorList>
            <person name="Martin H S."/>
        </authorList>
    </citation>
    <scope>NUCLEOTIDE SEQUENCE</scope>
</reference>
<protein>
    <submittedName>
        <fullName evidence="2">(African queen) hypothetical protein</fullName>
    </submittedName>
</protein>